<protein>
    <submittedName>
        <fullName evidence="5">GST2</fullName>
    </submittedName>
</protein>
<comment type="caution">
    <text evidence="5">The sequence shown here is derived from an EMBL/GenBank/DDBJ whole genome shotgun (WGS) entry which is preliminary data.</text>
</comment>
<comment type="similarity">
    <text evidence="1 2">Belongs to the GST superfamily.</text>
</comment>
<dbReference type="InterPro" id="IPR004046">
    <property type="entry name" value="GST_C"/>
</dbReference>
<dbReference type="EMBL" id="JAGSYN010000098">
    <property type="protein sequence ID" value="KAG7664331.1"/>
    <property type="molecule type" value="Genomic_DNA"/>
</dbReference>
<evidence type="ECO:0000256" key="2">
    <source>
        <dbReference type="RuleBase" id="RU003494"/>
    </source>
</evidence>
<dbReference type="SFLD" id="SFLDG00358">
    <property type="entry name" value="Main_(cytGST)"/>
    <property type="match status" value="1"/>
</dbReference>
<dbReference type="InterPro" id="IPR010987">
    <property type="entry name" value="Glutathione-S-Trfase_C-like"/>
</dbReference>
<keyword evidence="6" id="KW-1185">Reference proteome</keyword>
<dbReference type="InterPro" id="IPR040079">
    <property type="entry name" value="Glutathione_S-Trfase"/>
</dbReference>
<evidence type="ECO:0000259" key="4">
    <source>
        <dbReference type="PROSITE" id="PS50405"/>
    </source>
</evidence>
<proteinExistence type="inferred from homology"/>
<evidence type="ECO:0000313" key="5">
    <source>
        <dbReference type="EMBL" id="KAG7664331.1"/>
    </source>
</evidence>
<dbReference type="RefSeq" id="XP_049264563.1">
    <property type="nucleotide sequence ID" value="XM_049405870.1"/>
</dbReference>
<name>A0A8J5QPM2_9ASCO</name>
<evidence type="ECO:0000259" key="3">
    <source>
        <dbReference type="PROSITE" id="PS50404"/>
    </source>
</evidence>
<dbReference type="SFLD" id="SFLDG01151">
    <property type="entry name" value="Main.2:_Nu-like"/>
    <property type="match status" value="1"/>
</dbReference>
<dbReference type="PROSITE" id="PS50404">
    <property type="entry name" value="GST_NTER"/>
    <property type="match status" value="1"/>
</dbReference>
<dbReference type="Pfam" id="PF00043">
    <property type="entry name" value="GST_C"/>
    <property type="match status" value="1"/>
</dbReference>
<dbReference type="PROSITE" id="PS50405">
    <property type="entry name" value="GST_CTER"/>
    <property type="match status" value="1"/>
</dbReference>
<dbReference type="PANTHER" id="PTHR44051:SF8">
    <property type="entry name" value="GLUTATHIONE S-TRANSFERASE GSTA"/>
    <property type="match status" value="1"/>
</dbReference>
<sequence length="230" mass="26542">MSSVLKAIQLYTWQTPNGYKISTFLEALSLKYDVHKIDINSGIQKQDPFITLNPNGRIPTIVDPNTNITISQTGAILQYLAETYDKERKFSYEQGTPEYWKQIEYLTFQVAENGPIQGQAHHFVMYAPEKIEYGINRYMNDTKRIYGVFEEILRRNKENGLYLVGNHYSIADFALVGWANSLKYLDIDVHDWPLVGKWFDNFSQEPYVQRGFQVPGRISSNKSLSAIPVI</sequence>
<dbReference type="OrthoDB" id="422574at2759"/>
<feature type="domain" description="GST C-terminal" evidence="4">
    <location>
        <begin position="95"/>
        <end position="229"/>
    </location>
</feature>
<dbReference type="InterPro" id="IPR004045">
    <property type="entry name" value="Glutathione_S-Trfase_N"/>
</dbReference>
<reference evidence="5 6" key="1">
    <citation type="journal article" date="2021" name="DNA Res.">
        <title>Genome analysis of Candida subhashii reveals its hybrid nature and dual mitochondrial genome conformations.</title>
        <authorList>
            <person name="Mixao V."/>
            <person name="Hegedusova E."/>
            <person name="Saus E."/>
            <person name="Pryszcz L.P."/>
            <person name="Cillingova A."/>
            <person name="Nosek J."/>
            <person name="Gabaldon T."/>
        </authorList>
    </citation>
    <scope>NUCLEOTIDE SEQUENCE [LARGE SCALE GENOMIC DNA]</scope>
    <source>
        <strain evidence="5 6">CBS 10753</strain>
    </source>
</reference>
<organism evidence="5 6">
    <name type="scientific">[Candida] subhashii</name>
    <dbReference type="NCBI Taxonomy" id="561895"/>
    <lineage>
        <taxon>Eukaryota</taxon>
        <taxon>Fungi</taxon>
        <taxon>Dikarya</taxon>
        <taxon>Ascomycota</taxon>
        <taxon>Saccharomycotina</taxon>
        <taxon>Pichiomycetes</taxon>
        <taxon>Debaryomycetaceae</taxon>
        <taxon>Spathaspora</taxon>
    </lineage>
</organism>
<dbReference type="PANTHER" id="PTHR44051">
    <property type="entry name" value="GLUTATHIONE S-TRANSFERASE-RELATED"/>
    <property type="match status" value="1"/>
</dbReference>
<gene>
    <name evidence="5" type="ORF">J8A68_002150</name>
</gene>
<accession>A0A8J5QPM2</accession>
<evidence type="ECO:0000256" key="1">
    <source>
        <dbReference type="ARBA" id="ARBA00007409"/>
    </source>
</evidence>
<dbReference type="CDD" id="cd03048">
    <property type="entry name" value="GST_N_Ure2p_like"/>
    <property type="match status" value="1"/>
</dbReference>
<dbReference type="Pfam" id="PF02798">
    <property type="entry name" value="GST_N"/>
    <property type="match status" value="1"/>
</dbReference>
<dbReference type="SFLD" id="SFLDS00019">
    <property type="entry name" value="Glutathione_Transferase_(cytos"/>
    <property type="match status" value="1"/>
</dbReference>
<dbReference type="AlphaFoldDB" id="A0A8J5QPM2"/>
<dbReference type="Proteomes" id="UP000694255">
    <property type="component" value="Unassembled WGS sequence"/>
</dbReference>
<dbReference type="GeneID" id="73468951"/>
<evidence type="ECO:0000313" key="6">
    <source>
        <dbReference type="Proteomes" id="UP000694255"/>
    </source>
</evidence>
<feature type="domain" description="GST N-terminal" evidence="3">
    <location>
        <begin position="5"/>
        <end position="88"/>
    </location>
</feature>